<gene>
    <name evidence="5" type="ORF">XA68_11942</name>
</gene>
<evidence type="ECO:0000256" key="1">
    <source>
        <dbReference type="PROSITE-ProRule" id="PRU00175"/>
    </source>
</evidence>
<accession>A0A2A9PFN9</accession>
<comment type="caution">
    <text evidence="5">The sequence shown here is derived from an EMBL/GenBank/DDBJ whole genome shotgun (WGS) entry which is preliminary data.</text>
</comment>
<evidence type="ECO:0000256" key="2">
    <source>
        <dbReference type="SAM" id="MobiDB-lite"/>
    </source>
</evidence>
<dbReference type="PROSITE" id="PS50089">
    <property type="entry name" value="ZF_RING_2"/>
    <property type="match status" value="1"/>
</dbReference>
<dbReference type="InterPro" id="IPR007527">
    <property type="entry name" value="Znf_SWIM"/>
</dbReference>
<proteinExistence type="predicted"/>
<dbReference type="GO" id="GO:0061630">
    <property type="term" value="F:ubiquitin protein ligase activity"/>
    <property type="evidence" value="ECO:0007669"/>
    <property type="project" value="InterPro"/>
</dbReference>
<feature type="region of interest" description="Disordered" evidence="2">
    <location>
        <begin position="1"/>
        <end position="53"/>
    </location>
</feature>
<protein>
    <recommendedName>
        <fullName evidence="7">Anaphase-promoting complex subunit 11</fullName>
    </recommendedName>
</protein>
<evidence type="ECO:0000313" key="5">
    <source>
        <dbReference type="EMBL" id="PFH59732.1"/>
    </source>
</evidence>
<keyword evidence="1" id="KW-0479">Metal-binding</keyword>
<dbReference type="STRING" id="268505.A0A2A9PFN9"/>
<dbReference type="SUPFAM" id="SSF57850">
    <property type="entry name" value="RING/U-box"/>
    <property type="match status" value="1"/>
</dbReference>
<dbReference type="Gene3D" id="3.30.40.10">
    <property type="entry name" value="Zinc/RING finger domain, C3HC4 (zinc finger)"/>
    <property type="match status" value="1"/>
</dbReference>
<organism evidence="5 6">
    <name type="scientific">Ophiocordyceps unilateralis</name>
    <name type="common">Zombie-ant fungus</name>
    <name type="synonym">Torrubia unilateralis</name>
    <dbReference type="NCBI Taxonomy" id="268505"/>
    <lineage>
        <taxon>Eukaryota</taxon>
        <taxon>Fungi</taxon>
        <taxon>Dikarya</taxon>
        <taxon>Ascomycota</taxon>
        <taxon>Pezizomycotina</taxon>
        <taxon>Sordariomycetes</taxon>
        <taxon>Hypocreomycetidae</taxon>
        <taxon>Hypocreales</taxon>
        <taxon>Ophiocordycipitaceae</taxon>
        <taxon>Ophiocordyceps</taxon>
    </lineage>
</organism>
<keyword evidence="1" id="KW-0863">Zinc-finger</keyword>
<evidence type="ECO:0000313" key="6">
    <source>
        <dbReference type="Proteomes" id="UP000037136"/>
    </source>
</evidence>
<dbReference type="OrthoDB" id="2122982at2759"/>
<dbReference type="PROSITE" id="PS50966">
    <property type="entry name" value="ZF_SWIM"/>
    <property type="match status" value="1"/>
</dbReference>
<keyword evidence="6" id="KW-1185">Reference proteome</keyword>
<dbReference type="Pfam" id="PF13639">
    <property type="entry name" value="zf-RING_2"/>
    <property type="match status" value="1"/>
</dbReference>
<dbReference type="PANTHER" id="PTHR21540">
    <property type="entry name" value="RING FINGER AND SWIM DOMAIN-CONTAINING PROTEIN 2"/>
    <property type="match status" value="1"/>
</dbReference>
<evidence type="ECO:0000259" key="3">
    <source>
        <dbReference type="PROSITE" id="PS50089"/>
    </source>
</evidence>
<dbReference type="GO" id="GO:0008270">
    <property type="term" value="F:zinc ion binding"/>
    <property type="evidence" value="ECO:0007669"/>
    <property type="project" value="UniProtKB-KW"/>
</dbReference>
<dbReference type="AlphaFoldDB" id="A0A2A9PFN9"/>
<dbReference type="Proteomes" id="UP000037136">
    <property type="component" value="Unassembled WGS sequence"/>
</dbReference>
<dbReference type="PANTHER" id="PTHR21540:SF0">
    <property type="entry name" value="PHD FAMILY PROTEIN"/>
    <property type="match status" value="1"/>
</dbReference>
<dbReference type="InterPro" id="IPR001841">
    <property type="entry name" value="Znf_RING"/>
</dbReference>
<feature type="domain" description="RING-type" evidence="3">
    <location>
        <begin position="195"/>
        <end position="243"/>
    </location>
</feature>
<dbReference type="EMBL" id="LAZP02000177">
    <property type="protein sequence ID" value="PFH59732.1"/>
    <property type="molecule type" value="Genomic_DNA"/>
</dbReference>
<dbReference type="InterPro" id="IPR039903">
    <property type="entry name" value="Zswim2"/>
</dbReference>
<dbReference type="Pfam" id="PF04434">
    <property type="entry name" value="SWIM"/>
    <property type="match status" value="1"/>
</dbReference>
<evidence type="ECO:0008006" key="7">
    <source>
        <dbReference type="Google" id="ProtNLM"/>
    </source>
</evidence>
<dbReference type="InterPro" id="IPR013083">
    <property type="entry name" value="Znf_RING/FYVE/PHD"/>
</dbReference>
<reference evidence="5 6" key="1">
    <citation type="journal article" date="2015" name="BMC Genomics">
        <title>Gene expression during zombie ant biting behavior reflects the complexity underlying fungal parasitic behavioral manipulation.</title>
        <authorList>
            <person name="de Bekker C."/>
            <person name="Ohm R.A."/>
            <person name="Loreto R.G."/>
            <person name="Sebastian A."/>
            <person name="Albert I."/>
            <person name="Merrow M."/>
            <person name="Brachmann A."/>
            <person name="Hughes D.P."/>
        </authorList>
    </citation>
    <scope>NUCLEOTIDE SEQUENCE [LARGE SCALE GENOMIC DNA]</scope>
    <source>
        <strain evidence="5 6">SC16a</strain>
    </source>
</reference>
<sequence>MAALRLEHKRLRAGSSRERPIDLCNSSDDDDDGDNDAPPAKKQHLAGDNSNKQAATSEKRLRKFRTHPPQSFDVLYDRALSQRFCVLERIRGGDAECPEETVLLAGSTGNVYTVHIGREPRCDCPHALRGNQCKHVLYVLERVLQAPFELVYQLALLSSELRTIFATAWRVDARSSCGPEETPDGVRRKTLEGDCPICYCELETRAPESVVWCRAACGQNMHRACLDMWAEKSISLVSCPMCRSPWKEENEDGDAPVEVGPRSRAWIEEGVASEGYANVAHRLGISTARDTSSYSRWYRDPGSRDEWW</sequence>
<reference evidence="5 6" key="2">
    <citation type="journal article" date="2017" name="Sci. Rep.">
        <title>Ant-infecting Ophiocordyceps genomes reveal a high diversity of potential behavioral manipulation genes and a possible major role for enterotoxins.</title>
        <authorList>
            <person name="de Bekker C."/>
            <person name="Ohm R.A."/>
            <person name="Evans H.C."/>
            <person name="Brachmann A."/>
            <person name="Hughes D.P."/>
        </authorList>
    </citation>
    <scope>NUCLEOTIDE SEQUENCE [LARGE SCALE GENOMIC DNA]</scope>
    <source>
        <strain evidence="5 6">SC16a</strain>
    </source>
</reference>
<keyword evidence="1" id="KW-0862">Zinc</keyword>
<evidence type="ECO:0000259" key="4">
    <source>
        <dbReference type="PROSITE" id="PS50966"/>
    </source>
</evidence>
<name>A0A2A9PFN9_OPHUN</name>
<feature type="domain" description="SWIM-type" evidence="4">
    <location>
        <begin position="112"/>
        <end position="144"/>
    </location>
</feature>